<feature type="region of interest" description="Disordered" evidence="1">
    <location>
        <begin position="183"/>
        <end position="209"/>
    </location>
</feature>
<feature type="region of interest" description="Disordered" evidence="1">
    <location>
        <begin position="145"/>
        <end position="166"/>
    </location>
</feature>
<dbReference type="EMBL" id="JAKUCV010006442">
    <property type="protein sequence ID" value="KAJ4827293.1"/>
    <property type="molecule type" value="Genomic_DNA"/>
</dbReference>
<keyword evidence="3" id="KW-1185">Reference proteome</keyword>
<reference evidence="2" key="1">
    <citation type="submission" date="2022-02" db="EMBL/GenBank/DDBJ databases">
        <authorList>
            <person name="Henning P.M."/>
            <person name="McCubbin A.G."/>
            <person name="Shore J.S."/>
        </authorList>
    </citation>
    <scope>NUCLEOTIDE SEQUENCE</scope>
    <source>
        <strain evidence="2">F60SS</strain>
        <tissue evidence="2">Leaves</tissue>
    </source>
</reference>
<proteinExistence type="predicted"/>
<feature type="compositionally biased region" description="Polar residues" evidence="1">
    <location>
        <begin position="146"/>
        <end position="157"/>
    </location>
</feature>
<evidence type="ECO:0000256" key="1">
    <source>
        <dbReference type="SAM" id="MobiDB-lite"/>
    </source>
</evidence>
<dbReference type="Proteomes" id="UP001141552">
    <property type="component" value="Unassembled WGS sequence"/>
</dbReference>
<organism evidence="2 3">
    <name type="scientific">Turnera subulata</name>
    <dbReference type="NCBI Taxonomy" id="218843"/>
    <lineage>
        <taxon>Eukaryota</taxon>
        <taxon>Viridiplantae</taxon>
        <taxon>Streptophyta</taxon>
        <taxon>Embryophyta</taxon>
        <taxon>Tracheophyta</taxon>
        <taxon>Spermatophyta</taxon>
        <taxon>Magnoliopsida</taxon>
        <taxon>eudicotyledons</taxon>
        <taxon>Gunneridae</taxon>
        <taxon>Pentapetalae</taxon>
        <taxon>rosids</taxon>
        <taxon>fabids</taxon>
        <taxon>Malpighiales</taxon>
        <taxon>Passifloraceae</taxon>
        <taxon>Turnera</taxon>
    </lineage>
</organism>
<protein>
    <submittedName>
        <fullName evidence="2">Uncharacterized protein</fullName>
    </submittedName>
</protein>
<name>A0A9Q0J3R7_9ROSI</name>
<reference evidence="2" key="2">
    <citation type="journal article" date="2023" name="Plants (Basel)">
        <title>Annotation of the Turnera subulata (Passifloraceae) Draft Genome Reveals the S-Locus Evolved after the Divergence of Turneroideae from Passifloroideae in a Stepwise Manner.</title>
        <authorList>
            <person name="Henning P.M."/>
            <person name="Roalson E.H."/>
            <person name="Mir W."/>
            <person name="McCubbin A.G."/>
            <person name="Shore J.S."/>
        </authorList>
    </citation>
    <scope>NUCLEOTIDE SEQUENCE</scope>
    <source>
        <strain evidence="2">F60SS</strain>
    </source>
</reference>
<feature type="compositionally biased region" description="Gly residues" evidence="1">
    <location>
        <begin position="190"/>
        <end position="209"/>
    </location>
</feature>
<evidence type="ECO:0000313" key="2">
    <source>
        <dbReference type="EMBL" id="KAJ4827293.1"/>
    </source>
</evidence>
<dbReference type="OrthoDB" id="1577640at2759"/>
<evidence type="ECO:0000313" key="3">
    <source>
        <dbReference type="Proteomes" id="UP001141552"/>
    </source>
</evidence>
<dbReference type="AlphaFoldDB" id="A0A9Q0J3R7"/>
<comment type="caution">
    <text evidence="2">The sequence shown here is derived from an EMBL/GenBank/DDBJ whole genome shotgun (WGS) entry which is preliminary data.</text>
</comment>
<sequence>MGDDERQIEGESIDLSSSWFRRAQNDDVEHEEVVIGDYVVFEEGVFKDPYLETSFDDVVDRDNDKGKKKKMVTEVETENLVPKKWREVQAEINITKKERRRIAYELQFNCRVERKRRGLAPLRDVNLDEYKTYREAKMAQLKPLVQDTNNNNPSTSLVKKESGGERVVPKNPRWVVYGRGLDDVSEEGVDSGGGGGEEGEDCGGGGRLL</sequence>
<accession>A0A9Q0J3R7</accession>
<gene>
    <name evidence="2" type="ORF">Tsubulata_048965</name>
</gene>